<dbReference type="Proteomes" id="UP001196413">
    <property type="component" value="Unassembled WGS sequence"/>
</dbReference>
<keyword evidence="2" id="KW-1185">Reference proteome</keyword>
<reference evidence="1" key="1">
    <citation type="submission" date="2021-06" db="EMBL/GenBank/DDBJ databases">
        <title>Parelaphostrongylus tenuis whole genome reference sequence.</title>
        <authorList>
            <person name="Garwood T.J."/>
            <person name="Larsen P.A."/>
            <person name="Fountain-Jones N.M."/>
            <person name="Garbe J.R."/>
            <person name="Macchietto M.G."/>
            <person name="Kania S.A."/>
            <person name="Gerhold R.W."/>
            <person name="Richards J.E."/>
            <person name="Wolf T.M."/>
        </authorList>
    </citation>
    <scope>NUCLEOTIDE SEQUENCE</scope>
    <source>
        <strain evidence="1">MNPRO001-30</strain>
        <tissue evidence="1">Meninges</tissue>
    </source>
</reference>
<organism evidence="1 2">
    <name type="scientific">Parelaphostrongylus tenuis</name>
    <name type="common">Meningeal worm</name>
    <dbReference type="NCBI Taxonomy" id="148309"/>
    <lineage>
        <taxon>Eukaryota</taxon>
        <taxon>Metazoa</taxon>
        <taxon>Ecdysozoa</taxon>
        <taxon>Nematoda</taxon>
        <taxon>Chromadorea</taxon>
        <taxon>Rhabditida</taxon>
        <taxon>Rhabditina</taxon>
        <taxon>Rhabditomorpha</taxon>
        <taxon>Strongyloidea</taxon>
        <taxon>Metastrongylidae</taxon>
        <taxon>Parelaphostrongylus</taxon>
    </lineage>
</organism>
<accession>A0AAD5N3H2</accession>
<evidence type="ECO:0000313" key="1">
    <source>
        <dbReference type="EMBL" id="KAJ1359119.1"/>
    </source>
</evidence>
<dbReference type="EMBL" id="JAHQIW010003548">
    <property type="protein sequence ID" value="KAJ1359119.1"/>
    <property type="molecule type" value="Genomic_DNA"/>
</dbReference>
<dbReference type="AlphaFoldDB" id="A0AAD5N3H2"/>
<name>A0AAD5N3H2_PARTN</name>
<protein>
    <submittedName>
        <fullName evidence="1">Uncharacterized protein</fullName>
    </submittedName>
</protein>
<gene>
    <name evidence="1" type="ORF">KIN20_017764</name>
</gene>
<evidence type="ECO:0000313" key="2">
    <source>
        <dbReference type="Proteomes" id="UP001196413"/>
    </source>
</evidence>
<comment type="caution">
    <text evidence="1">The sequence shown here is derived from an EMBL/GenBank/DDBJ whole genome shotgun (WGS) entry which is preliminary data.</text>
</comment>
<sequence length="134" mass="15361">MSLEVGDEPDEPLLDKNRVRLDKITFKWYLADLRQIIALNPEIRNEKVAWSHQPLMTWMKNTANAFAPHCSMQSDHVKINETIYLKNYAKVGVQSDFSGVMDDKQEAAFRIYDMSIWCDLSDGPAYCEACAAID</sequence>
<proteinExistence type="predicted"/>